<dbReference type="AlphaFoldDB" id="A0A139X7K9"/>
<feature type="domain" description="Nudix hydrolase" evidence="1">
    <location>
        <begin position="1"/>
        <end position="113"/>
    </location>
</feature>
<dbReference type="RefSeq" id="WP_017740033.1">
    <property type="nucleotide sequence ID" value="NZ_KQ976354.1"/>
</dbReference>
<evidence type="ECO:0000313" key="2">
    <source>
        <dbReference type="EMBL" id="KYC40688.1"/>
    </source>
</evidence>
<reference evidence="2 3" key="1">
    <citation type="journal article" date="2013" name="Genome Biol. Evol.">
        <title>Genomes of Stigonematalean cyanobacteria (subsection V) and the evolution of oxygenic photosynthesis from prokaryotes to plastids.</title>
        <authorList>
            <person name="Dagan T."/>
            <person name="Roettger M."/>
            <person name="Stucken K."/>
            <person name="Landan G."/>
            <person name="Koch R."/>
            <person name="Major P."/>
            <person name="Gould S.B."/>
            <person name="Goremykin V.V."/>
            <person name="Rippka R."/>
            <person name="Tandeau de Marsac N."/>
            <person name="Gugger M."/>
            <person name="Lockhart P.J."/>
            <person name="Allen J.F."/>
            <person name="Brune I."/>
            <person name="Maus I."/>
            <person name="Puhler A."/>
            <person name="Martin W.F."/>
        </authorList>
    </citation>
    <scope>NUCLEOTIDE SEQUENCE [LARGE SCALE GENOMIC DNA]</scope>
    <source>
        <strain evidence="2 3">PCC 7110</strain>
    </source>
</reference>
<proteinExistence type="predicted"/>
<sequence length="140" mass="15710">MYLIQQFRYSLGKESIEVICGAVEEDEPLQEAAQREIEEEASIKASDFFDLGVIDLDTSIVRCQVQMFLAKPLTLTEAHQEGTETIKTLHIPLDTAVQMVIEGNLPIVKSSGFSFTLTGLPGRILTIAKLFNQTQYQPYR</sequence>
<dbReference type="PROSITE" id="PS51462">
    <property type="entry name" value="NUDIX"/>
    <property type="match status" value="1"/>
</dbReference>
<gene>
    <name evidence="2" type="ORF">WA1_23900</name>
</gene>
<comment type="caution">
    <text evidence="2">The sequence shown here is derived from an EMBL/GenBank/DDBJ whole genome shotgun (WGS) entry which is preliminary data.</text>
</comment>
<protein>
    <recommendedName>
        <fullName evidence="1">Nudix hydrolase domain-containing protein</fullName>
    </recommendedName>
</protein>
<dbReference type="InterPro" id="IPR015797">
    <property type="entry name" value="NUDIX_hydrolase-like_dom_sf"/>
</dbReference>
<keyword evidence="3" id="KW-1185">Reference proteome</keyword>
<evidence type="ECO:0000259" key="1">
    <source>
        <dbReference type="PROSITE" id="PS51462"/>
    </source>
</evidence>
<organism evidence="2 3">
    <name type="scientific">Scytonema hofmannii PCC 7110</name>
    <dbReference type="NCBI Taxonomy" id="128403"/>
    <lineage>
        <taxon>Bacteria</taxon>
        <taxon>Bacillati</taxon>
        <taxon>Cyanobacteriota</taxon>
        <taxon>Cyanophyceae</taxon>
        <taxon>Nostocales</taxon>
        <taxon>Scytonemataceae</taxon>
        <taxon>Scytonema</taxon>
    </lineage>
</organism>
<evidence type="ECO:0000313" key="3">
    <source>
        <dbReference type="Proteomes" id="UP000076925"/>
    </source>
</evidence>
<accession>A0A139X7K9</accession>
<dbReference type="InterPro" id="IPR000086">
    <property type="entry name" value="NUDIX_hydrolase_dom"/>
</dbReference>
<dbReference type="Gene3D" id="3.90.79.10">
    <property type="entry name" value="Nucleoside Triphosphate Pyrophosphohydrolase"/>
    <property type="match status" value="1"/>
</dbReference>
<dbReference type="EMBL" id="ANNX02000026">
    <property type="protein sequence ID" value="KYC40688.1"/>
    <property type="molecule type" value="Genomic_DNA"/>
</dbReference>
<dbReference type="OrthoDB" id="9806150at2"/>
<dbReference type="Proteomes" id="UP000076925">
    <property type="component" value="Unassembled WGS sequence"/>
</dbReference>
<dbReference type="Pfam" id="PF00293">
    <property type="entry name" value="NUDIX"/>
    <property type="match status" value="1"/>
</dbReference>
<dbReference type="SUPFAM" id="SSF55811">
    <property type="entry name" value="Nudix"/>
    <property type="match status" value="1"/>
</dbReference>
<name>A0A139X7K9_9CYAN</name>
<dbReference type="STRING" id="128403.WA1_23900"/>